<protein>
    <submittedName>
        <fullName evidence="1">Phosphoglycolate phosphatase</fullName>
    </submittedName>
</protein>
<dbReference type="Pfam" id="PF13419">
    <property type="entry name" value="HAD_2"/>
    <property type="match status" value="1"/>
</dbReference>
<dbReference type="RefSeq" id="WP_132258561.1">
    <property type="nucleotide sequence ID" value="NZ_SLZQ01000005.1"/>
</dbReference>
<dbReference type="OrthoDB" id="9792518at2"/>
<proteinExistence type="predicted"/>
<dbReference type="SUPFAM" id="SSF56784">
    <property type="entry name" value="HAD-like"/>
    <property type="match status" value="1"/>
</dbReference>
<dbReference type="Proteomes" id="UP000295382">
    <property type="component" value="Unassembled WGS sequence"/>
</dbReference>
<dbReference type="InterPro" id="IPR023214">
    <property type="entry name" value="HAD_sf"/>
</dbReference>
<dbReference type="EMBL" id="SLZQ01000005">
    <property type="protein sequence ID" value="TCS36831.1"/>
    <property type="molecule type" value="Genomic_DNA"/>
</dbReference>
<evidence type="ECO:0000313" key="2">
    <source>
        <dbReference type="Proteomes" id="UP000295382"/>
    </source>
</evidence>
<dbReference type="InterPro" id="IPR050155">
    <property type="entry name" value="HAD-like_hydrolase_sf"/>
</dbReference>
<reference evidence="1 2" key="1">
    <citation type="submission" date="2019-03" db="EMBL/GenBank/DDBJ databases">
        <title>Genomic Encyclopedia of Type Strains, Phase IV (KMG-IV): sequencing the most valuable type-strain genomes for metagenomic binning, comparative biology and taxonomic classification.</title>
        <authorList>
            <person name="Goeker M."/>
        </authorList>
    </citation>
    <scope>NUCLEOTIDE SEQUENCE [LARGE SCALE GENOMIC DNA]</scope>
    <source>
        <strain evidence="1 2">DSM 7445</strain>
    </source>
</reference>
<dbReference type="Gene3D" id="3.40.50.1000">
    <property type="entry name" value="HAD superfamily/HAD-like"/>
    <property type="match status" value="1"/>
</dbReference>
<dbReference type="InterPro" id="IPR041492">
    <property type="entry name" value="HAD_2"/>
</dbReference>
<gene>
    <name evidence="1" type="ORF">EDC30_10550</name>
</gene>
<dbReference type="GO" id="GO:0005829">
    <property type="term" value="C:cytosol"/>
    <property type="evidence" value="ECO:0007669"/>
    <property type="project" value="TreeGrafter"/>
</dbReference>
<accession>A0A4R3HX38</accession>
<dbReference type="GO" id="GO:0006281">
    <property type="term" value="P:DNA repair"/>
    <property type="evidence" value="ECO:0007669"/>
    <property type="project" value="TreeGrafter"/>
</dbReference>
<dbReference type="SFLD" id="SFLDG01129">
    <property type="entry name" value="C1.5:_HAD__Beta-PGM__Phosphata"/>
    <property type="match status" value="1"/>
</dbReference>
<organism evidence="1 2">
    <name type="scientific">Paucimonas lemoignei</name>
    <name type="common">Pseudomonas lemoignei</name>
    <dbReference type="NCBI Taxonomy" id="29443"/>
    <lineage>
        <taxon>Bacteria</taxon>
        <taxon>Pseudomonadati</taxon>
        <taxon>Pseudomonadota</taxon>
        <taxon>Betaproteobacteria</taxon>
        <taxon>Burkholderiales</taxon>
        <taxon>Burkholderiaceae</taxon>
        <taxon>Paucimonas</taxon>
    </lineage>
</organism>
<keyword evidence="2" id="KW-1185">Reference proteome</keyword>
<dbReference type="GO" id="GO:0008967">
    <property type="term" value="F:phosphoglycolate phosphatase activity"/>
    <property type="evidence" value="ECO:0007669"/>
    <property type="project" value="TreeGrafter"/>
</dbReference>
<dbReference type="Gene3D" id="1.10.150.240">
    <property type="entry name" value="Putative phosphatase, domain 2"/>
    <property type="match status" value="1"/>
</dbReference>
<evidence type="ECO:0000313" key="1">
    <source>
        <dbReference type="EMBL" id="TCS36831.1"/>
    </source>
</evidence>
<dbReference type="InterPro" id="IPR023198">
    <property type="entry name" value="PGP-like_dom2"/>
</dbReference>
<comment type="caution">
    <text evidence="1">The sequence shown here is derived from an EMBL/GenBank/DDBJ whole genome shotgun (WGS) entry which is preliminary data.</text>
</comment>
<dbReference type="SFLD" id="SFLDS00003">
    <property type="entry name" value="Haloacid_Dehalogenase"/>
    <property type="match status" value="1"/>
</dbReference>
<dbReference type="PANTHER" id="PTHR43434">
    <property type="entry name" value="PHOSPHOGLYCOLATE PHOSPHATASE"/>
    <property type="match status" value="1"/>
</dbReference>
<sequence length="212" mass="23263">MKYKLAIFDFDGTLADSFPFFISVFNDLAARHGFKSISPEEIEALRGYGARQLMAHVGLSAWRFPFVARDFISRMRKNRDSVQPFAGVAYMLAYLSRQGMHLAIVSSNSQDNISQVLGPDTMRLFDAVECGASVFGKASRLRRVLRQSGVNQADAIYIGDQLTDLEAARDAGMAFGAVAWGYGSLASLKSLAPDEVFLTVAEIRRIAGTSCE</sequence>
<dbReference type="PANTHER" id="PTHR43434:SF13">
    <property type="entry name" value="PHOSPHOGLYCOLATE PHOSPHATASE"/>
    <property type="match status" value="1"/>
</dbReference>
<dbReference type="AlphaFoldDB" id="A0A4R3HX38"/>
<dbReference type="InterPro" id="IPR036412">
    <property type="entry name" value="HAD-like_sf"/>
</dbReference>
<name>A0A4R3HX38_PAULE</name>